<dbReference type="AlphaFoldDB" id="A0A1E3NW78"/>
<dbReference type="RefSeq" id="XP_019036580.1">
    <property type="nucleotide sequence ID" value="XM_019183792.1"/>
</dbReference>
<keyword evidence="2" id="KW-0813">Transport</keyword>
<feature type="domain" description="Major facilitator superfamily (MFS) profile" evidence="7">
    <location>
        <begin position="65"/>
        <end position="480"/>
    </location>
</feature>
<dbReference type="PROSITE" id="PS50850">
    <property type="entry name" value="MFS"/>
    <property type="match status" value="1"/>
</dbReference>
<feature type="transmembrane region" description="Helical" evidence="6">
    <location>
        <begin position="331"/>
        <end position="352"/>
    </location>
</feature>
<dbReference type="OrthoDB" id="3639251at2759"/>
<feature type="transmembrane region" description="Helical" evidence="6">
    <location>
        <begin position="132"/>
        <end position="151"/>
    </location>
</feature>
<keyword evidence="5 6" id="KW-0472">Membrane</keyword>
<dbReference type="SUPFAM" id="SSF103473">
    <property type="entry name" value="MFS general substrate transporter"/>
    <property type="match status" value="1"/>
</dbReference>
<feature type="transmembrane region" description="Helical" evidence="6">
    <location>
        <begin position="61"/>
        <end position="88"/>
    </location>
</feature>
<feature type="transmembrane region" description="Helical" evidence="6">
    <location>
        <begin position="387"/>
        <end position="408"/>
    </location>
</feature>
<organism evidence="8 9">
    <name type="scientific">Wickerhamomyces anomalus (strain ATCC 58044 / CBS 1984 / NCYC 433 / NRRL Y-366-8)</name>
    <name type="common">Yeast</name>
    <name type="synonym">Hansenula anomala</name>
    <dbReference type="NCBI Taxonomy" id="683960"/>
    <lineage>
        <taxon>Eukaryota</taxon>
        <taxon>Fungi</taxon>
        <taxon>Dikarya</taxon>
        <taxon>Ascomycota</taxon>
        <taxon>Saccharomycotina</taxon>
        <taxon>Saccharomycetes</taxon>
        <taxon>Phaffomycetales</taxon>
        <taxon>Wickerhamomycetaceae</taxon>
        <taxon>Wickerhamomyces</taxon>
    </lineage>
</organism>
<evidence type="ECO:0000259" key="7">
    <source>
        <dbReference type="PROSITE" id="PS50850"/>
    </source>
</evidence>
<evidence type="ECO:0000313" key="9">
    <source>
        <dbReference type="Proteomes" id="UP000094112"/>
    </source>
</evidence>
<feature type="transmembrane region" description="Helical" evidence="6">
    <location>
        <begin position="359"/>
        <end position="381"/>
    </location>
</feature>
<comment type="subcellular location">
    <subcellularLocation>
        <location evidence="1">Membrane</location>
        <topology evidence="1">Multi-pass membrane protein</topology>
    </subcellularLocation>
</comment>
<dbReference type="STRING" id="683960.A0A1E3NW78"/>
<dbReference type="Gene3D" id="1.20.1250.20">
    <property type="entry name" value="MFS general substrate transporter like domains"/>
    <property type="match status" value="1"/>
</dbReference>
<evidence type="ECO:0000256" key="2">
    <source>
        <dbReference type="ARBA" id="ARBA00022448"/>
    </source>
</evidence>
<evidence type="ECO:0000256" key="4">
    <source>
        <dbReference type="ARBA" id="ARBA00022989"/>
    </source>
</evidence>
<feature type="transmembrane region" description="Helical" evidence="6">
    <location>
        <begin position="453"/>
        <end position="475"/>
    </location>
</feature>
<dbReference type="Pfam" id="PF07690">
    <property type="entry name" value="MFS_1"/>
    <property type="match status" value="1"/>
</dbReference>
<evidence type="ECO:0000256" key="6">
    <source>
        <dbReference type="SAM" id="Phobius"/>
    </source>
</evidence>
<protein>
    <recommendedName>
        <fullName evidence="7">Major facilitator superfamily (MFS) profile domain-containing protein</fullName>
    </recommendedName>
</protein>
<dbReference type="GeneID" id="30201038"/>
<feature type="transmembrane region" description="Helical" evidence="6">
    <location>
        <begin position="108"/>
        <end position="125"/>
    </location>
</feature>
<dbReference type="InterPro" id="IPR020846">
    <property type="entry name" value="MFS_dom"/>
</dbReference>
<dbReference type="InterPro" id="IPR036259">
    <property type="entry name" value="MFS_trans_sf"/>
</dbReference>
<evidence type="ECO:0000256" key="1">
    <source>
        <dbReference type="ARBA" id="ARBA00004141"/>
    </source>
</evidence>
<feature type="transmembrane region" description="Helical" evidence="6">
    <location>
        <begin position="157"/>
        <end position="181"/>
    </location>
</feature>
<accession>A0A1E3NW78</accession>
<dbReference type="PANTHER" id="PTHR43791:SF63">
    <property type="entry name" value="HIGH AFFINITY CYSTEINE TRANSPORTER"/>
    <property type="match status" value="1"/>
</dbReference>
<keyword evidence="9" id="KW-1185">Reference proteome</keyword>
<evidence type="ECO:0000256" key="5">
    <source>
        <dbReference type="ARBA" id="ARBA00023136"/>
    </source>
</evidence>
<dbReference type="GO" id="GO:0016020">
    <property type="term" value="C:membrane"/>
    <property type="evidence" value="ECO:0007669"/>
    <property type="project" value="UniProtKB-SubCell"/>
</dbReference>
<feature type="transmembrane region" description="Helical" evidence="6">
    <location>
        <begin position="293"/>
        <end position="311"/>
    </location>
</feature>
<dbReference type="GO" id="GO:0033229">
    <property type="term" value="F:cysteine transmembrane transporter activity"/>
    <property type="evidence" value="ECO:0007669"/>
    <property type="project" value="TreeGrafter"/>
</dbReference>
<reference evidence="8 9" key="1">
    <citation type="journal article" date="2016" name="Proc. Natl. Acad. Sci. U.S.A.">
        <title>Comparative genomics of biotechnologically important yeasts.</title>
        <authorList>
            <person name="Riley R."/>
            <person name="Haridas S."/>
            <person name="Wolfe K.H."/>
            <person name="Lopes M.R."/>
            <person name="Hittinger C.T."/>
            <person name="Goeker M."/>
            <person name="Salamov A.A."/>
            <person name="Wisecaver J.H."/>
            <person name="Long T.M."/>
            <person name="Calvey C.H."/>
            <person name="Aerts A.L."/>
            <person name="Barry K.W."/>
            <person name="Choi C."/>
            <person name="Clum A."/>
            <person name="Coughlan A.Y."/>
            <person name="Deshpande S."/>
            <person name="Douglass A.P."/>
            <person name="Hanson S.J."/>
            <person name="Klenk H.-P."/>
            <person name="LaButti K.M."/>
            <person name="Lapidus A."/>
            <person name="Lindquist E.A."/>
            <person name="Lipzen A.M."/>
            <person name="Meier-Kolthoff J.P."/>
            <person name="Ohm R.A."/>
            <person name="Otillar R.P."/>
            <person name="Pangilinan J.L."/>
            <person name="Peng Y."/>
            <person name="Rokas A."/>
            <person name="Rosa C.A."/>
            <person name="Scheuner C."/>
            <person name="Sibirny A.A."/>
            <person name="Slot J.C."/>
            <person name="Stielow J.B."/>
            <person name="Sun H."/>
            <person name="Kurtzman C.P."/>
            <person name="Blackwell M."/>
            <person name="Grigoriev I.V."/>
            <person name="Jeffries T.W."/>
        </authorList>
    </citation>
    <scope>NUCLEOTIDE SEQUENCE [LARGE SCALE GENOMIC DNA]</scope>
    <source>
        <strain evidence="9">ATCC 58044 / CBS 1984 / NCYC 433 / NRRL Y-366-8</strain>
    </source>
</reference>
<name>A0A1E3NW78_WICAA</name>
<dbReference type="PANTHER" id="PTHR43791">
    <property type="entry name" value="PERMEASE-RELATED"/>
    <property type="match status" value="1"/>
</dbReference>
<evidence type="ECO:0000256" key="3">
    <source>
        <dbReference type="ARBA" id="ARBA00022692"/>
    </source>
</evidence>
<feature type="transmembrane region" description="Helical" evidence="6">
    <location>
        <begin position="193"/>
        <end position="214"/>
    </location>
</feature>
<evidence type="ECO:0000313" key="8">
    <source>
        <dbReference type="EMBL" id="ODQ57373.1"/>
    </source>
</evidence>
<feature type="transmembrane region" description="Helical" evidence="6">
    <location>
        <begin position="420"/>
        <end position="441"/>
    </location>
</feature>
<dbReference type="InterPro" id="IPR011701">
    <property type="entry name" value="MFS"/>
</dbReference>
<proteinExistence type="predicted"/>
<gene>
    <name evidence="8" type="ORF">WICANDRAFT_64727</name>
</gene>
<feature type="transmembrane region" description="Helical" evidence="6">
    <location>
        <begin position="226"/>
        <end position="246"/>
    </location>
</feature>
<sequence length="531" mass="60111">MSDLESNKKEHLVQRVVSLNSAQAHVDEKDADATLKFMETYSSQVTGSLTPEIEKRIRRKLYIWLVPLLMMINTVLFVDKSVLSYGILLGLFESTGISHDQYNNLNSIFYAGYFIGQIPLHFFLQKFNFARFVSLILFTWAILIFLTATASNYGGLIVLRFLLGFFESVIIPAIEITLLQFFTPRERAMVNPVFWVSSQGPAEWIGGFISYGLLHLKSPPIPPWKIFMVIIGGLTLINAVWALFVYPSNPSEAKFLTIEERVHLIRKIQTASSSSIEQKTIKKYQIIECIKDPLTWLFTSFALFSMLHNNLMFQVNILYEAIGVKRLGVTLINVVGGAFGSIFLVAGVFIVYKVKESSALVILLAGTPALAGALGMVLVPWDKKLSLIVMLLLSGHTFALAFIVVVGWSTSSASGYTKKFYRNIFFMFGYCIANIISPQLWRGHQAPRYYPAWIIQIVLSFFLPILIGLVIHVILKRRNIERLKYIEEHPDEKYGQVVTTDPNTGEQVVEEVDIANLDLTDLENKFFIYPL</sequence>
<dbReference type="Proteomes" id="UP000094112">
    <property type="component" value="Unassembled WGS sequence"/>
</dbReference>
<keyword evidence="4 6" id="KW-1133">Transmembrane helix</keyword>
<dbReference type="EMBL" id="KV454213">
    <property type="protein sequence ID" value="ODQ57373.1"/>
    <property type="molecule type" value="Genomic_DNA"/>
</dbReference>
<keyword evidence="3 6" id="KW-0812">Transmembrane</keyword>